<dbReference type="OrthoDB" id="544103at2759"/>
<accession>A0A1E7F9G2</accession>
<organism evidence="3 4">
    <name type="scientific">Fragilariopsis cylindrus CCMP1102</name>
    <dbReference type="NCBI Taxonomy" id="635003"/>
    <lineage>
        <taxon>Eukaryota</taxon>
        <taxon>Sar</taxon>
        <taxon>Stramenopiles</taxon>
        <taxon>Ochrophyta</taxon>
        <taxon>Bacillariophyta</taxon>
        <taxon>Bacillariophyceae</taxon>
        <taxon>Bacillariophycidae</taxon>
        <taxon>Bacillariales</taxon>
        <taxon>Bacillariaceae</taxon>
        <taxon>Fragilariopsis</taxon>
    </lineage>
</organism>
<evidence type="ECO:0000256" key="2">
    <source>
        <dbReference type="SAM" id="MobiDB-lite"/>
    </source>
</evidence>
<name>A0A1E7F9G2_9STRA</name>
<feature type="region of interest" description="Disordered" evidence="2">
    <location>
        <begin position="9"/>
        <end position="44"/>
    </location>
</feature>
<dbReference type="InterPro" id="IPR007466">
    <property type="entry name" value="Peptidyl-Arg-deiminase_porph"/>
</dbReference>
<dbReference type="EMBL" id="KV784360">
    <property type="protein sequence ID" value="OEU14812.1"/>
    <property type="molecule type" value="Genomic_DNA"/>
</dbReference>
<evidence type="ECO:0000256" key="1">
    <source>
        <dbReference type="ARBA" id="ARBA00022801"/>
    </source>
</evidence>
<feature type="compositionally biased region" description="Low complexity" evidence="2">
    <location>
        <begin position="18"/>
        <end position="42"/>
    </location>
</feature>
<keyword evidence="1" id="KW-0378">Hydrolase</keyword>
<dbReference type="GO" id="GO:0047632">
    <property type="term" value="F:agmatine deiminase activity"/>
    <property type="evidence" value="ECO:0007669"/>
    <property type="project" value="TreeGrafter"/>
</dbReference>
<dbReference type="Proteomes" id="UP000095751">
    <property type="component" value="Unassembled WGS sequence"/>
</dbReference>
<dbReference type="PANTHER" id="PTHR31377:SF0">
    <property type="entry name" value="AGMATINE DEIMINASE-RELATED"/>
    <property type="match status" value="1"/>
</dbReference>
<proteinExistence type="predicted"/>
<evidence type="ECO:0000313" key="4">
    <source>
        <dbReference type="Proteomes" id="UP000095751"/>
    </source>
</evidence>
<dbReference type="AlphaFoldDB" id="A0A1E7F9G2"/>
<dbReference type="Gene3D" id="3.75.10.10">
    <property type="entry name" value="L-arginine/glycine Amidinotransferase, Chain A"/>
    <property type="match status" value="1"/>
</dbReference>
<dbReference type="GO" id="GO:0004668">
    <property type="term" value="F:protein-arginine deiminase activity"/>
    <property type="evidence" value="ECO:0007669"/>
    <property type="project" value="InterPro"/>
</dbReference>
<dbReference type="GO" id="GO:0009446">
    <property type="term" value="P:putrescine biosynthetic process"/>
    <property type="evidence" value="ECO:0007669"/>
    <property type="project" value="InterPro"/>
</dbReference>
<dbReference type="InParanoid" id="A0A1E7F9G2"/>
<sequence>MKLSKMIFLSKRKHRNKTTNNANKNTAAKSSSSTTTTTMTASPKDLGYTFPDEWEARAGTMMIFPSQYHYRKGNELAGIRKEICDIANSIAIHEKIHMFCTKKDRTICQQLLFRNNNNNTSNHNNITIHTGGFHIDWARDNAPLLLRSKCGNKLIAADFRCNGWGKKYWGWRWDKNTRSNIANIMGWSSFPSRLVLEGGSVEIANGVAITTEQCVLHKNRTNWSKDKVENELKRMLGLDKVIWLPSGLVPDPHTDGHVDGLVKWIRHDTVMLHTINDEDASWDPDNYAICQHAKRILLSHNLTVVELPLADDMSRVNFYIGGGGQLVYVPIGGDPEHDEPVLEILRQHFTTVVPILATHLNKAGGGIHCVTQQIPAVGVDSTKQQH</sequence>
<dbReference type="KEGG" id="fcy:FRACYDRAFT_241370"/>
<evidence type="ECO:0000313" key="3">
    <source>
        <dbReference type="EMBL" id="OEU14812.1"/>
    </source>
</evidence>
<gene>
    <name evidence="3" type="ORF">FRACYDRAFT_241370</name>
</gene>
<dbReference type="PANTHER" id="PTHR31377">
    <property type="entry name" value="AGMATINE DEIMINASE-RELATED"/>
    <property type="match status" value="1"/>
</dbReference>
<evidence type="ECO:0008006" key="5">
    <source>
        <dbReference type="Google" id="ProtNLM"/>
    </source>
</evidence>
<dbReference type="Pfam" id="PF04371">
    <property type="entry name" value="PAD_porph"/>
    <property type="match status" value="1"/>
</dbReference>
<protein>
    <recommendedName>
        <fullName evidence="5">Agmatine deiminase</fullName>
    </recommendedName>
</protein>
<keyword evidence="4" id="KW-1185">Reference proteome</keyword>
<reference evidence="3 4" key="1">
    <citation type="submission" date="2016-09" db="EMBL/GenBank/DDBJ databases">
        <title>Extensive genetic diversity and differential bi-allelic expression allows diatom success in the polar Southern Ocean.</title>
        <authorList>
            <consortium name="DOE Joint Genome Institute"/>
            <person name="Mock T."/>
            <person name="Otillar R.P."/>
            <person name="Strauss J."/>
            <person name="Dupont C."/>
            <person name="Frickenhaus S."/>
            <person name="Maumus F."/>
            <person name="Mcmullan M."/>
            <person name="Sanges R."/>
            <person name="Schmutz J."/>
            <person name="Toseland A."/>
            <person name="Valas R."/>
            <person name="Veluchamy A."/>
            <person name="Ward B.J."/>
            <person name="Allen A."/>
            <person name="Barry K."/>
            <person name="Falciatore A."/>
            <person name="Ferrante M."/>
            <person name="Fortunato A.E."/>
            <person name="Gloeckner G."/>
            <person name="Gruber A."/>
            <person name="Hipkin R."/>
            <person name="Janech M."/>
            <person name="Kroth P."/>
            <person name="Leese F."/>
            <person name="Lindquist E."/>
            <person name="Lyon B.R."/>
            <person name="Martin J."/>
            <person name="Mayer C."/>
            <person name="Parker M."/>
            <person name="Quesneville H."/>
            <person name="Raymond J."/>
            <person name="Uhlig C."/>
            <person name="Valentin K.U."/>
            <person name="Worden A.Z."/>
            <person name="Armbrust E.V."/>
            <person name="Bowler C."/>
            <person name="Green B."/>
            <person name="Moulton V."/>
            <person name="Van Oosterhout C."/>
            <person name="Grigoriev I."/>
        </authorList>
    </citation>
    <scope>NUCLEOTIDE SEQUENCE [LARGE SCALE GENOMIC DNA]</scope>
    <source>
        <strain evidence="3 4">CCMP1102</strain>
    </source>
</reference>
<dbReference type="SUPFAM" id="SSF55909">
    <property type="entry name" value="Pentein"/>
    <property type="match status" value="1"/>
</dbReference>